<feature type="compositionally biased region" description="Pro residues" evidence="1">
    <location>
        <begin position="1"/>
        <end position="11"/>
    </location>
</feature>
<reference evidence="2" key="1">
    <citation type="submission" date="2022-08" db="UniProtKB">
        <authorList>
            <consortium name="EnsemblMetazoa"/>
        </authorList>
    </citation>
    <scope>IDENTIFICATION</scope>
    <source>
        <strain evidence="2">05x7-T-G4-1.051#20</strain>
    </source>
</reference>
<dbReference type="Proteomes" id="UP000005408">
    <property type="component" value="Unassembled WGS sequence"/>
</dbReference>
<proteinExistence type="predicted"/>
<accession>A0A8W8IG10</accession>
<protein>
    <recommendedName>
        <fullName evidence="4">USP domain-containing protein</fullName>
    </recommendedName>
</protein>
<evidence type="ECO:0000256" key="1">
    <source>
        <dbReference type="SAM" id="MobiDB-lite"/>
    </source>
</evidence>
<feature type="region of interest" description="Disordered" evidence="1">
    <location>
        <begin position="1"/>
        <end position="22"/>
    </location>
</feature>
<dbReference type="EnsemblMetazoa" id="G1381.3">
    <property type="protein sequence ID" value="G1381.3:cds"/>
    <property type="gene ID" value="G1381"/>
</dbReference>
<evidence type="ECO:0000313" key="3">
    <source>
        <dbReference type="Proteomes" id="UP000005408"/>
    </source>
</evidence>
<name>A0A8W8IG10_MAGGI</name>
<organism evidence="2 3">
    <name type="scientific">Magallana gigas</name>
    <name type="common">Pacific oyster</name>
    <name type="synonym">Crassostrea gigas</name>
    <dbReference type="NCBI Taxonomy" id="29159"/>
    <lineage>
        <taxon>Eukaryota</taxon>
        <taxon>Metazoa</taxon>
        <taxon>Spiralia</taxon>
        <taxon>Lophotrochozoa</taxon>
        <taxon>Mollusca</taxon>
        <taxon>Bivalvia</taxon>
        <taxon>Autobranchia</taxon>
        <taxon>Pteriomorphia</taxon>
        <taxon>Ostreida</taxon>
        <taxon>Ostreoidea</taxon>
        <taxon>Ostreidae</taxon>
        <taxon>Magallana</taxon>
    </lineage>
</organism>
<evidence type="ECO:0000313" key="2">
    <source>
        <dbReference type="EnsemblMetazoa" id="G1381.3:cds"/>
    </source>
</evidence>
<sequence length="74" mass="8571">MENPETFPPGGRPQHQNHPIPSNWYDTLDRNANISLNSKGLRNAPGENNCFLNSAVQVRIYFYHLLSFHLIIMY</sequence>
<dbReference type="AlphaFoldDB" id="A0A8W8IG10"/>
<keyword evidence="3" id="KW-1185">Reference proteome</keyword>
<evidence type="ECO:0008006" key="4">
    <source>
        <dbReference type="Google" id="ProtNLM"/>
    </source>
</evidence>